<feature type="transmembrane region" description="Helical" evidence="1">
    <location>
        <begin position="6"/>
        <end position="35"/>
    </location>
</feature>
<organism evidence="2 3">
    <name type="scientific">Pseudomonas poae</name>
    <dbReference type="NCBI Taxonomy" id="200451"/>
    <lineage>
        <taxon>Bacteria</taxon>
        <taxon>Pseudomonadati</taxon>
        <taxon>Pseudomonadota</taxon>
        <taxon>Gammaproteobacteria</taxon>
        <taxon>Pseudomonadales</taxon>
        <taxon>Pseudomonadaceae</taxon>
        <taxon>Pseudomonas</taxon>
    </lineage>
</organism>
<evidence type="ECO:0000313" key="3">
    <source>
        <dbReference type="Proteomes" id="UP000221580"/>
    </source>
</evidence>
<comment type="caution">
    <text evidence="2">The sequence shown here is derived from an EMBL/GenBank/DDBJ whole genome shotgun (WGS) entry which is preliminary data.</text>
</comment>
<protein>
    <submittedName>
        <fullName evidence="2">Uncharacterized protein</fullName>
    </submittedName>
</protein>
<dbReference type="AlphaFoldDB" id="A0A7Z1GXU1"/>
<evidence type="ECO:0000313" key="2">
    <source>
        <dbReference type="EMBL" id="PFG71810.1"/>
    </source>
</evidence>
<dbReference type="Proteomes" id="UP000221580">
    <property type="component" value="Unassembled WGS sequence"/>
</dbReference>
<proteinExistence type="predicted"/>
<name>A0A7Z1GXU1_9PSED</name>
<reference evidence="2 3" key="2">
    <citation type="submission" date="2017-10" db="EMBL/GenBank/DDBJ databases">
        <title>Bacterial endophytes that colonize and modify switchgrass growth.</title>
        <authorList>
            <person name="Debolt S."/>
        </authorList>
    </citation>
    <scope>NUCLEOTIDE SEQUENCE [LARGE SCALE GENOMIC DNA]</scope>
    <source>
        <strain evidence="2 3">A2-S9</strain>
    </source>
</reference>
<accession>A0A7Z1GXU1</accession>
<keyword evidence="1" id="KW-1133">Transmembrane helix</keyword>
<keyword evidence="1" id="KW-0812">Transmembrane</keyword>
<sequence length="54" mass="5582">MALISAPVLIGSLVIAVMLDTLTAGLIALICSTLVRQCWPMKLSSTGRKAPANA</sequence>
<reference evidence="2 3" key="1">
    <citation type="submission" date="2017-09" db="EMBL/GenBank/DDBJ databases">
        <authorList>
            <person name="DeBolt S."/>
            <person name="Huntemann M."/>
            <person name="Clum A."/>
            <person name="Pillay M."/>
            <person name="Palaniappan K."/>
            <person name="Varghese N."/>
            <person name="Mikhailova N."/>
            <person name="Stamatis D."/>
            <person name="Reddy T."/>
            <person name="Daum C."/>
            <person name="Shapiro N."/>
            <person name="Ivanova N."/>
            <person name="Kyrpides N."/>
            <person name="Woyke T."/>
        </authorList>
    </citation>
    <scope>NUCLEOTIDE SEQUENCE [LARGE SCALE GENOMIC DNA]</scope>
    <source>
        <strain evidence="2 3">A2-S9</strain>
    </source>
</reference>
<dbReference type="RefSeq" id="WP_169898090.1">
    <property type="nucleotide sequence ID" value="NZ_PDJN01000001.1"/>
</dbReference>
<keyword evidence="1" id="KW-0472">Membrane</keyword>
<dbReference type="EMBL" id="PDJN01000001">
    <property type="protein sequence ID" value="PFG71810.1"/>
    <property type="molecule type" value="Genomic_DNA"/>
</dbReference>
<evidence type="ECO:0000256" key="1">
    <source>
        <dbReference type="SAM" id="Phobius"/>
    </source>
</evidence>
<gene>
    <name evidence="2" type="ORF">DM05_2185</name>
</gene>